<accession>A0A1E3H030</accession>
<evidence type="ECO:0000256" key="1">
    <source>
        <dbReference type="SAM" id="MobiDB-lite"/>
    </source>
</evidence>
<gene>
    <name evidence="2" type="ORF">A6302_03006</name>
</gene>
<proteinExistence type="predicted"/>
<protein>
    <submittedName>
        <fullName evidence="2">Uncharacterized protein</fullName>
    </submittedName>
</protein>
<feature type="region of interest" description="Disordered" evidence="1">
    <location>
        <begin position="151"/>
        <end position="224"/>
    </location>
</feature>
<evidence type="ECO:0000313" key="3">
    <source>
        <dbReference type="Proteomes" id="UP000094622"/>
    </source>
</evidence>
<feature type="compositionally biased region" description="Low complexity" evidence="1">
    <location>
        <begin position="16"/>
        <end position="28"/>
    </location>
</feature>
<evidence type="ECO:0000313" key="2">
    <source>
        <dbReference type="EMBL" id="ODN69669.1"/>
    </source>
</evidence>
<comment type="caution">
    <text evidence="2">The sequence shown here is derived from an EMBL/GenBank/DDBJ whole genome shotgun (WGS) entry which is preliminary data.</text>
</comment>
<keyword evidence="3" id="KW-1185">Reference proteome</keyword>
<name>A0A1E3H030_9HYPH</name>
<sequence>MATMSSSGRPPDRTVPAPASTASSTAPTGHRSATSSWSIPTPPTARLHRALPWRRTAPLSSHGIPVARTAVASEFMGSASPRTAPRLAANSGSTPTPPMRSRCRLSPWTMTAILSSAGDRAGRTATAMASMPSATMPAAWLRVPSFRSTLTRPARKDSQAPRWRPMATSSSPGHPPGRMEAAAVSLRSATTPRARRKAPNSRSTPLPPAIKRIPPSPWTMPETS</sequence>
<organism evidence="2 3">
    <name type="scientific">Methylobrevis pamukkalensis</name>
    <dbReference type="NCBI Taxonomy" id="1439726"/>
    <lineage>
        <taxon>Bacteria</taxon>
        <taxon>Pseudomonadati</taxon>
        <taxon>Pseudomonadota</taxon>
        <taxon>Alphaproteobacteria</taxon>
        <taxon>Hyphomicrobiales</taxon>
        <taxon>Pleomorphomonadaceae</taxon>
        <taxon>Methylobrevis</taxon>
    </lineage>
</organism>
<feature type="region of interest" description="Disordered" evidence="1">
    <location>
        <begin position="77"/>
        <end position="103"/>
    </location>
</feature>
<dbReference type="EMBL" id="MCRJ01000079">
    <property type="protein sequence ID" value="ODN69669.1"/>
    <property type="molecule type" value="Genomic_DNA"/>
</dbReference>
<dbReference type="Proteomes" id="UP000094622">
    <property type="component" value="Unassembled WGS sequence"/>
</dbReference>
<reference evidence="2 3" key="1">
    <citation type="submission" date="2016-07" db="EMBL/GenBank/DDBJ databases">
        <title>Draft Genome Sequence of Methylobrevis pamukkalensis PK2.</title>
        <authorList>
            <person name="Vasilenko O.V."/>
            <person name="Doronina N.V."/>
            <person name="Shmareva M.N."/>
            <person name="Tarlachkov S.V."/>
            <person name="Mustakhimov I."/>
            <person name="Trotsenko Y.A."/>
        </authorList>
    </citation>
    <scope>NUCLEOTIDE SEQUENCE [LARGE SCALE GENOMIC DNA]</scope>
    <source>
        <strain evidence="2 3">PK2</strain>
    </source>
</reference>
<dbReference type="AlphaFoldDB" id="A0A1E3H030"/>
<feature type="region of interest" description="Disordered" evidence="1">
    <location>
        <begin position="1"/>
        <end position="44"/>
    </location>
</feature>